<comment type="caution">
    <text evidence="5">The sequence shown here is derived from an EMBL/GenBank/DDBJ whole genome shotgun (WGS) entry which is preliminary data.</text>
</comment>
<evidence type="ECO:0000256" key="2">
    <source>
        <dbReference type="ARBA" id="ARBA00022679"/>
    </source>
</evidence>
<dbReference type="AlphaFoldDB" id="A0A9W7W5X3"/>
<reference evidence="5 6" key="1">
    <citation type="journal article" date="2018" name="IMA Fungus">
        <title>IMA Genome-F 10: Nine draft genome sequences of Claviceps purpurea s.lat., including C. arundinis, C. humidiphila, and C. cf. spartinae, pseudomolecules for the pitch canker pathogen Fusarium circinatum, draft genome of Davidsoniella eucalypti, Grosmannia galeiformis, Quambalaria eucalypti, and Teratosphaeria destructans.</title>
        <authorList>
            <person name="Wingfield B.D."/>
            <person name="Liu M."/>
            <person name="Nguyen H.D."/>
            <person name="Lane F.A."/>
            <person name="Morgan S.W."/>
            <person name="De Vos L."/>
            <person name="Wilken P.M."/>
            <person name="Duong T.A."/>
            <person name="Aylward J."/>
            <person name="Coetzee M.P."/>
            <person name="Dadej K."/>
            <person name="De Beer Z.W."/>
            <person name="Findlay W."/>
            <person name="Havenga M."/>
            <person name="Kolarik M."/>
            <person name="Menzies J.G."/>
            <person name="Naidoo K."/>
            <person name="Pochopski O."/>
            <person name="Shoukouhi P."/>
            <person name="Santana Q.C."/>
            <person name="Seifert K.A."/>
            <person name="Soal N."/>
            <person name="Steenkamp E.T."/>
            <person name="Tatham C.T."/>
            <person name="van der Nest M.A."/>
            <person name="Wingfield M.J."/>
        </authorList>
    </citation>
    <scope>NUCLEOTIDE SEQUENCE [LARGE SCALE GENOMIC DNA]</scope>
    <source>
        <strain evidence="5">CMW44962</strain>
    </source>
</reference>
<dbReference type="Pfam" id="PF06094">
    <property type="entry name" value="GGACT"/>
    <property type="match status" value="1"/>
</dbReference>
<dbReference type="OrthoDB" id="1044435at2759"/>
<keyword evidence="6" id="KW-1185">Reference proteome</keyword>
<keyword evidence="2" id="KW-0808">Transferase</keyword>
<feature type="domain" description="Gamma-glutamylcyclotransferase AIG2-like" evidence="4">
    <location>
        <begin position="9"/>
        <end position="142"/>
    </location>
</feature>
<gene>
    <name evidence="5" type="ORF">Tdes44962_MAKER01546</name>
</gene>
<organism evidence="5 6">
    <name type="scientific">Teratosphaeria destructans</name>
    <dbReference type="NCBI Taxonomy" id="418781"/>
    <lineage>
        <taxon>Eukaryota</taxon>
        <taxon>Fungi</taxon>
        <taxon>Dikarya</taxon>
        <taxon>Ascomycota</taxon>
        <taxon>Pezizomycotina</taxon>
        <taxon>Dothideomycetes</taxon>
        <taxon>Dothideomycetidae</taxon>
        <taxon>Mycosphaerellales</taxon>
        <taxon>Teratosphaeriaceae</taxon>
        <taxon>Teratosphaeria</taxon>
    </lineage>
</organism>
<sequence length="211" mass="23720">MADQGRCAFFYGTLMAPQVMHRVCHGSMSADNPVYATHQLKTFPAVLHGYRRSRVRWADYPGILLDPTSSVRGTYVTGLTDSDIWRLDIFEGNEYRRDKVKVRLLTDVGDEHGKGNVEGEEVEAETYVWSSNPDSLEEREWDFAEFQREKMRFWVGAEGEGEYAGRPSIIEVDEAVAAQQKDGTGGRGANGHISHALKAEQSKDHVLRNAV</sequence>
<dbReference type="EMBL" id="RIBY02000446">
    <property type="protein sequence ID" value="KAH9842168.1"/>
    <property type="molecule type" value="Genomic_DNA"/>
</dbReference>
<dbReference type="Proteomes" id="UP001138500">
    <property type="component" value="Unassembled WGS sequence"/>
</dbReference>
<evidence type="ECO:0000313" key="6">
    <source>
        <dbReference type="Proteomes" id="UP001138500"/>
    </source>
</evidence>
<name>A0A9W7W5X3_9PEZI</name>
<evidence type="ECO:0000256" key="3">
    <source>
        <dbReference type="ARBA" id="ARBA00030602"/>
    </source>
</evidence>
<evidence type="ECO:0000256" key="1">
    <source>
        <dbReference type="ARBA" id="ARBA00008861"/>
    </source>
</evidence>
<dbReference type="CDD" id="cd06661">
    <property type="entry name" value="GGCT_like"/>
    <property type="match status" value="1"/>
</dbReference>
<reference evidence="5 6" key="2">
    <citation type="journal article" date="2021" name="Curr. Genet.">
        <title>Genetic response to nitrogen starvation in the aggressive Eucalyptus foliar pathogen Teratosphaeria destructans.</title>
        <authorList>
            <person name="Havenga M."/>
            <person name="Wingfield B.D."/>
            <person name="Wingfield M.J."/>
            <person name="Dreyer L.L."/>
            <person name="Roets F."/>
            <person name="Aylward J."/>
        </authorList>
    </citation>
    <scope>NUCLEOTIDE SEQUENCE [LARGE SCALE GENOMIC DNA]</scope>
    <source>
        <strain evidence="5">CMW44962</strain>
    </source>
</reference>
<proteinExistence type="inferred from homology"/>
<dbReference type="Gene3D" id="3.10.490.10">
    <property type="entry name" value="Gamma-glutamyl cyclotransferase-like"/>
    <property type="match status" value="1"/>
</dbReference>
<dbReference type="SUPFAM" id="SSF110857">
    <property type="entry name" value="Gamma-glutamyl cyclotransferase-like"/>
    <property type="match status" value="1"/>
</dbReference>
<dbReference type="InterPro" id="IPR036568">
    <property type="entry name" value="GGCT-like_sf"/>
</dbReference>
<dbReference type="GO" id="GO:0016740">
    <property type="term" value="F:transferase activity"/>
    <property type="evidence" value="ECO:0007669"/>
    <property type="project" value="UniProtKB-KW"/>
</dbReference>
<dbReference type="InterPro" id="IPR045038">
    <property type="entry name" value="AIG2-like"/>
</dbReference>
<evidence type="ECO:0000313" key="5">
    <source>
        <dbReference type="EMBL" id="KAH9842168.1"/>
    </source>
</evidence>
<dbReference type="PANTHER" id="PTHR31544">
    <property type="entry name" value="AIG2-LIKE PROTEIN D"/>
    <property type="match status" value="1"/>
</dbReference>
<evidence type="ECO:0000259" key="4">
    <source>
        <dbReference type="Pfam" id="PF06094"/>
    </source>
</evidence>
<dbReference type="PANTHER" id="PTHR31544:SF2">
    <property type="entry name" value="AIG2-LIKE PROTEIN D"/>
    <property type="match status" value="1"/>
</dbReference>
<dbReference type="InterPro" id="IPR013024">
    <property type="entry name" value="GGCT-like"/>
</dbReference>
<comment type="similarity">
    <text evidence="1">Belongs to the gamma-glutamylcyclotransferase family.</text>
</comment>
<accession>A0A9W7W5X3</accession>
<dbReference type="InterPro" id="IPR009288">
    <property type="entry name" value="AIG2-like_dom"/>
</dbReference>
<protein>
    <recommendedName>
        <fullName evidence="3">Putative gamma-glutamylcyclotransferase</fullName>
    </recommendedName>
</protein>